<gene>
    <name evidence="1" type="ORF">IDJ77_04080</name>
</gene>
<evidence type="ECO:0000313" key="2">
    <source>
        <dbReference type="Proteomes" id="UP000606600"/>
    </source>
</evidence>
<dbReference type="RefSeq" id="WP_191187654.1">
    <property type="nucleotide sequence ID" value="NZ_JACWMY010000002.1"/>
</dbReference>
<proteinExistence type="predicted"/>
<dbReference type="EMBL" id="JACWMY010000002">
    <property type="protein sequence ID" value="MBD1362980.1"/>
    <property type="molecule type" value="Genomic_DNA"/>
</dbReference>
<reference evidence="1 2" key="1">
    <citation type="submission" date="2020-09" db="EMBL/GenBank/DDBJ databases">
        <title>Novel species of Mucilaginibacter isolated from a glacier on the Tibetan Plateau.</title>
        <authorList>
            <person name="Liu Q."/>
            <person name="Xin Y.-H."/>
        </authorList>
    </citation>
    <scope>NUCLEOTIDE SEQUENCE [LARGE SCALE GENOMIC DNA]</scope>
    <source>
        <strain evidence="1 2">ZT4R22</strain>
    </source>
</reference>
<protein>
    <recommendedName>
        <fullName evidence="3">NERD domain-containing protein</fullName>
    </recommendedName>
</protein>
<dbReference type="Proteomes" id="UP000606600">
    <property type="component" value="Unassembled WGS sequence"/>
</dbReference>
<evidence type="ECO:0008006" key="3">
    <source>
        <dbReference type="Google" id="ProtNLM"/>
    </source>
</evidence>
<keyword evidence="2" id="KW-1185">Reference proteome</keyword>
<evidence type="ECO:0000313" key="1">
    <source>
        <dbReference type="EMBL" id="MBD1362980.1"/>
    </source>
</evidence>
<name>A0ABR7WKY1_9SPHI</name>
<organism evidence="1 2">
    <name type="scientific">Mucilaginibacter pankratovii</name>
    <dbReference type="NCBI Taxonomy" id="2772110"/>
    <lineage>
        <taxon>Bacteria</taxon>
        <taxon>Pseudomonadati</taxon>
        <taxon>Bacteroidota</taxon>
        <taxon>Sphingobacteriia</taxon>
        <taxon>Sphingobacteriales</taxon>
        <taxon>Sphingobacteriaceae</taxon>
        <taxon>Mucilaginibacter</taxon>
    </lineage>
</organism>
<accession>A0ABR7WKY1</accession>
<sequence>MINFIDGKMLYILYGERSYFKYNRLYVDTLLGKFGEGKFDQEPLTHEILKFSYEWAADTFLELMHSQKDVRFLYYLFKVHEDSIKLYYHSQTDPVALENKDVHISTLSVNRRILKLALEQACDIDYVGRIDPDPSVMPGFLMRMEDLLFVGERLFAFAEYMAEQRMMEDPMEIIIEKNAYTIQRKYHYDAIYGNMEKLFQEGFSSGLVDKDSVKELREELQKCMGINYDFAGGQIKEIKKYFSPAAPDMQTVQYEALLINLQHNGVSVENSENFYAGLALWRANKLPIQKSVYLSHSLKRYFFRPILIVNINGEERALVGDEKWQESILVMATNGFQWQHAPEEWKRNEAFKKYLDRKSEEHDKILEDKVKEILTARGIPFIHHVVQLSPLKGPAIRVDKEPGEIDFIIVDPNCKKILITDCKYHRARYEMVGFSTDFKNFRDEYEPKIIKKVKFIKDHLPLLQEHFEREAEIGFDLTVFDVDALFIVNTPTFYILNGTIKTVTITHLGELIDNCYAIPDVTANFEDGSKKSIKHPYYTIQ</sequence>
<comment type="caution">
    <text evidence="1">The sequence shown here is derived from an EMBL/GenBank/DDBJ whole genome shotgun (WGS) entry which is preliminary data.</text>
</comment>